<feature type="domain" description="Recombinase" evidence="3">
    <location>
        <begin position="186"/>
        <end position="331"/>
    </location>
</feature>
<dbReference type="PROSITE" id="PS51737">
    <property type="entry name" value="RECOMBINASE_DNA_BIND"/>
    <property type="match status" value="1"/>
</dbReference>
<dbReference type="InterPro" id="IPR025827">
    <property type="entry name" value="Zn_ribbon_recom_dom"/>
</dbReference>
<comment type="caution">
    <text evidence="5">The sequence shown here is derived from an EMBL/GenBank/DDBJ whole genome shotgun (WGS) entry which is preliminary data.</text>
</comment>
<dbReference type="PANTHER" id="PTHR30461">
    <property type="entry name" value="DNA-INVERTASE FROM LAMBDOID PROPHAGE"/>
    <property type="match status" value="1"/>
</dbReference>
<dbReference type="OrthoDB" id="7977255at2"/>
<protein>
    <submittedName>
        <fullName evidence="5">DNA invertase Pin-like site-specific DNA recombinase</fullName>
    </submittedName>
</protein>
<sequence length="718" mass="80697">MSAVLSPVYRAPANSTYGKIQSSHLQRQAVVYVRQSTLQQVERHQESTRLQYALVDRAVELGWSPSQILLIDEDLGRSGASAEGRPGFQRLMAEVGLDHVGIVLGIEISRLARSSRDWYQLLEVCGLFATLIGDADGIYDPQTYNDRLLLGLKGTMSEAELHILKQRMLEGKRAKARRGELHALLPRGYVRAPSGEVIKDPDAQVRGVIETVFRQFQRCGTINGVLRYLVDQHIQLPDRVRSGPRTGELDWRRPNRVTLSNLLHNPIYAGAYAYGRRPTDPRRRQPGRPSSGRTVAPPQQWEVLIKDHLPAYIDWDQYERNLRQLAANTAQAGGVVRAGPSLLSGRLICGRCGLAMATQYTNSGSGLRYSCSREAVDYGAPLCQSLSGGPLDALIGRLVLEALQPAALEISLQVAEDLQAERARRHAHWQQRLERARYDAERAARQYRAVEPENRLVARTLEQDWEAALAAEDQLKAEYARCMASEPTALSAEERARIRRLAGDLPALWNAETTGNDERQAIVRLLVERVIVTVIDDSEQVAVEVHWIGGHRTRERLTRPVARLEQLSTYPELAARVLCLHQEGQTCAQIARQLNNERWHPAKRRQTFNAAMVATLLARQGVSAGSSTRRQAPWVDRQADEWSISELALELEMPSVTLFSWLRKGVLQARRVERGGHRQWLIRADAAEIERLRALRSVPRRWARHVRVGSDDPSVDPA</sequence>
<feature type="domain" description="Resolvase/invertase-type recombinase catalytic" evidence="2">
    <location>
        <begin position="28"/>
        <end position="179"/>
    </location>
</feature>
<dbReference type="SMART" id="SM00857">
    <property type="entry name" value="Resolvase"/>
    <property type="match status" value="1"/>
</dbReference>
<dbReference type="Gene3D" id="3.40.50.1390">
    <property type="entry name" value="Resolvase, N-terminal catalytic domain"/>
    <property type="match status" value="1"/>
</dbReference>
<organism evidence="5 6">
    <name type="scientific">Thiocapsa rosea</name>
    <dbReference type="NCBI Taxonomy" id="69360"/>
    <lineage>
        <taxon>Bacteria</taxon>
        <taxon>Pseudomonadati</taxon>
        <taxon>Pseudomonadota</taxon>
        <taxon>Gammaproteobacteria</taxon>
        <taxon>Chromatiales</taxon>
        <taxon>Chromatiaceae</taxon>
        <taxon>Thiocapsa</taxon>
    </lineage>
</organism>
<proteinExistence type="predicted"/>
<dbReference type="GO" id="GO:0000150">
    <property type="term" value="F:DNA strand exchange activity"/>
    <property type="evidence" value="ECO:0007669"/>
    <property type="project" value="InterPro"/>
</dbReference>
<dbReference type="InterPro" id="IPR011109">
    <property type="entry name" value="DNA_bind_recombinase_dom"/>
</dbReference>
<dbReference type="Proteomes" id="UP000274556">
    <property type="component" value="Unassembled WGS sequence"/>
</dbReference>
<accession>A0A495VDH8</accession>
<dbReference type="PROSITE" id="PS51736">
    <property type="entry name" value="RECOMBINASES_3"/>
    <property type="match status" value="1"/>
</dbReference>
<evidence type="ECO:0000256" key="1">
    <source>
        <dbReference type="SAM" id="MobiDB-lite"/>
    </source>
</evidence>
<dbReference type="InterPro" id="IPR038109">
    <property type="entry name" value="DNA_bind_recomb_sf"/>
</dbReference>
<dbReference type="GO" id="GO:0003677">
    <property type="term" value="F:DNA binding"/>
    <property type="evidence" value="ECO:0007669"/>
    <property type="project" value="InterPro"/>
</dbReference>
<evidence type="ECO:0000259" key="3">
    <source>
        <dbReference type="PROSITE" id="PS51737"/>
    </source>
</evidence>
<feature type="region of interest" description="Disordered" evidence="1">
    <location>
        <begin position="273"/>
        <end position="296"/>
    </location>
</feature>
<evidence type="ECO:0000313" key="4">
    <source>
        <dbReference type="EMBL" id="RKT47431.1"/>
    </source>
</evidence>
<gene>
    <name evidence="4" type="ORF">BDD21_5012</name>
    <name evidence="5" type="ORF">BDD21_5030</name>
</gene>
<dbReference type="PANTHER" id="PTHR30461:SF23">
    <property type="entry name" value="DNA RECOMBINASE-RELATED"/>
    <property type="match status" value="1"/>
</dbReference>
<dbReference type="EMBL" id="RBXL01000001">
    <property type="protein sequence ID" value="RKT47431.1"/>
    <property type="molecule type" value="Genomic_DNA"/>
</dbReference>
<keyword evidence="6" id="KW-1185">Reference proteome</keyword>
<name>A0A495VDH8_9GAMM</name>
<dbReference type="InterPro" id="IPR036162">
    <property type="entry name" value="Resolvase-like_N_sf"/>
</dbReference>
<dbReference type="AlphaFoldDB" id="A0A495VDH8"/>
<dbReference type="EMBL" id="RBXL01000001">
    <property type="protein sequence ID" value="RKT47446.1"/>
    <property type="molecule type" value="Genomic_DNA"/>
</dbReference>
<dbReference type="CDD" id="cd00338">
    <property type="entry name" value="Ser_Recombinase"/>
    <property type="match status" value="1"/>
</dbReference>
<dbReference type="Pfam" id="PF00239">
    <property type="entry name" value="Resolvase"/>
    <property type="match status" value="1"/>
</dbReference>
<evidence type="ECO:0000313" key="5">
    <source>
        <dbReference type="EMBL" id="RKT47446.1"/>
    </source>
</evidence>
<dbReference type="InterPro" id="IPR050639">
    <property type="entry name" value="SSR_resolvase"/>
</dbReference>
<evidence type="ECO:0000313" key="6">
    <source>
        <dbReference type="Proteomes" id="UP000274556"/>
    </source>
</evidence>
<dbReference type="SUPFAM" id="SSF53041">
    <property type="entry name" value="Resolvase-like"/>
    <property type="match status" value="1"/>
</dbReference>
<dbReference type="InterPro" id="IPR006119">
    <property type="entry name" value="Resolv_N"/>
</dbReference>
<dbReference type="Pfam" id="PF13408">
    <property type="entry name" value="Zn_ribbon_recom"/>
    <property type="match status" value="1"/>
</dbReference>
<dbReference type="Pfam" id="PF07508">
    <property type="entry name" value="Recombinase"/>
    <property type="match status" value="1"/>
</dbReference>
<reference evidence="5 6" key="1">
    <citation type="submission" date="2018-10" db="EMBL/GenBank/DDBJ databases">
        <title>Genomic Encyclopedia of Archaeal and Bacterial Type Strains, Phase II (KMG-II): from individual species to whole genera.</title>
        <authorList>
            <person name="Goeker M."/>
        </authorList>
    </citation>
    <scope>NUCLEOTIDE SEQUENCE [LARGE SCALE GENOMIC DNA]</scope>
    <source>
        <strain evidence="5 6">DSM 235</strain>
    </source>
</reference>
<dbReference type="Gene3D" id="3.90.1750.20">
    <property type="entry name" value="Putative Large Serine Recombinase, Chain B, Domain 2"/>
    <property type="match status" value="1"/>
</dbReference>
<evidence type="ECO:0000259" key="2">
    <source>
        <dbReference type="PROSITE" id="PS51736"/>
    </source>
</evidence>